<dbReference type="Proteomes" id="UP000036681">
    <property type="component" value="Unplaced"/>
</dbReference>
<keyword evidence="1" id="KW-1185">Reference proteome</keyword>
<reference evidence="2" key="1">
    <citation type="submission" date="2023-03" db="UniProtKB">
        <authorList>
            <consortium name="WormBaseParasite"/>
        </authorList>
    </citation>
    <scope>IDENTIFICATION</scope>
</reference>
<sequence>MKFTQPFDQKYGDTSSTIADSGGRFAMQPKNVSRGRLMLSTLWTVRKLHRLHYVNVTSDCQNNTLTCMQVRRFSGECRDLMGLIFEKIYQMAAAVFPTYQKKAAKDAQSKTNVQQLRHIGNVVDAELHSTKPPIKAMRQICH</sequence>
<protein>
    <submittedName>
        <fullName evidence="2">Uncharacterized protein</fullName>
    </submittedName>
</protein>
<evidence type="ECO:0000313" key="1">
    <source>
        <dbReference type="Proteomes" id="UP000036681"/>
    </source>
</evidence>
<proteinExistence type="predicted"/>
<accession>A0A9J2PNW7</accession>
<dbReference type="AlphaFoldDB" id="A0A9J2PNW7"/>
<name>A0A9J2PNW7_ASCLU</name>
<organism evidence="1 2">
    <name type="scientific">Ascaris lumbricoides</name>
    <name type="common">Giant roundworm</name>
    <dbReference type="NCBI Taxonomy" id="6252"/>
    <lineage>
        <taxon>Eukaryota</taxon>
        <taxon>Metazoa</taxon>
        <taxon>Ecdysozoa</taxon>
        <taxon>Nematoda</taxon>
        <taxon>Chromadorea</taxon>
        <taxon>Rhabditida</taxon>
        <taxon>Spirurina</taxon>
        <taxon>Ascaridomorpha</taxon>
        <taxon>Ascaridoidea</taxon>
        <taxon>Ascarididae</taxon>
        <taxon>Ascaris</taxon>
    </lineage>
</organism>
<evidence type="ECO:0000313" key="2">
    <source>
        <dbReference type="WBParaSite" id="ALUE_0001102401-mRNA-1"/>
    </source>
</evidence>
<dbReference type="WBParaSite" id="ALUE_0001102401-mRNA-1">
    <property type="protein sequence ID" value="ALUE_0001102401-mRNA-1"/>
    <property type="gene ID" value="ALUE_0001102401"/>
</dbReference>